<dbReference type="SUPFAM" id="SSF55961">
    <property type="entry name" value="Bet v1-like"/>
    <property type="match status" value="1"/>
</dbReference>
<dbReference type="InterPro" id="IPR023393">
    <property type="entry name" value="START-like_dom_sf"/>
</dbReference>
<comment type="similarity">
    <text evidence="1">Belongs to the COQ10 family.</text>
</comment>
<evidence type="ECO:0000256" key="2">
    <source>
        <dbReference type="ARBA" id="ARBA00011814"/>
    </source>
</evidence>
<evidence type="ECO:0000313" key="6">
    <source>
        <dbReference type="Proteomes" id="UP001176961"/>
    </source>
</evidence>
<dbReference type="AlphaFoldDB" id="A0AA36GVD1"/>
<dbReference type="InterPro" id="IPR044996">
    <property type="entry name" value="COQ10-like"/>
</dbReference>
<evidence type="ECO:0000259" key="4">
    <source>
        <dbReference type="Pfam" id="PF03364"/>
    </source>
</evidence>
<feature type="domain" description="Coenzyme Q-binding protein COQ10 START" evidence="4">
    <location>
        <begin position="35"/>
        <end position="162"/>
    </location>
</feature>
<dbReference type="Pfam" id="PF03364">
    <property type="entry name" value="Polyketide_cyc"/>
    <property type="match status" value="1"/>
</dbReference>
<evidence type="ECO:0000256" key="3">
    <source>
        <dbReference type="ARBA" id="ARBA00024947"/>
    </source>
</evidence>
<comment type="function">
    <text evidence="3">Required for the function of coenzyme Q in the respiratory chain. May serve as a chaperone or may be involved in the transport of Q6 from its site of synthesis to the catalytic sites of the respiratory complexes.</text>
</comment>
<gene>
    <name evidence="5" type="ORF">CYNAS_LOCUS10976</name>
</gene>
<dbReference type="PANTHER" id="PTHR12901:SF10">
    <property type="entry name" value="COENZYME Q-BINDING PROTEIN COQ10, MITOCHONDRIAL"/>
    <property type="match status" value="1"/>
</dbReference>
<proteinExistence type="inferred from homology"/>
<dbReference type="GO" id="GO:0045333">
    <property type="term" value="P:cellular respiration"/>
    <property type="evidence" value="ECO:0007669"/>
    <property type="project" value="InterPro"/>
</dbReference>
<dbReference type="EMBL" id="CATQJL010000223">
    <property type="protein sequence ID" value="CAJ0598993.1"/>
    <property type="molecule type" value="Genomic_DNA"/>
</dbReference>
<comment type="caution">
    <text evidence="5">The sequence shown here is derived from an EMBL/GenBank/DDBJ whole genome shotgun (WGS) entry which is preliminary data.</text>
</comment>
<dbReference type="GO" id="GO:0005739">
    <property type="term" value="C:mitochondrion"/>
    <property type="evidence" value="ECO:0007669"/>
    <property type="project" value="TreeGrafter"/>
</dbReference>
<dbReference type="Gene3D" id="3.30.530.20">
    <property type="match status" value="1"/>
</dbReference>
<reference evidence="5" key="1">
    <citation type="submission" date="2023-07" db="EMBL/GenBank/DDBJ databases">
        <authorList>
            <consortium name="CYATHOMIX"/>
        </authorList>
    </citation>
    <scope>NUCLEOTIDE SEQUENCE</scope>
    <source>
        <strain evidence="5">N/A</strain>
    </source>
</reference>
<accession>A0AA36GVD1</accession>
<evidence type="ECO:0000313" key="5">
    <source>
        <dbReference type="EMBL" id="CAJ0598993.1"/>
    </source>
</evidence>
<comment type="subunit">
    <text evidence="2">Interacts with coenzyme Q.</text>
</comment>
<sequence length="187" mass="21770">MVPRLNFRLPPTFFIPKRLFGGTQEMAYAEKRLIGFSREQMFDVVADVGEYRHFIPWCRRSEILEEHKNARIAKLEIGFPPLRESYQSRIILVRPTVVHSAVIGDSIFHKLETTFRFGRGLPGNEHTCTLHYDLVFEFKYALHSTLAHLFFHKVVKAMVDAFLKRAEDVHGRPSTLHGEAEVLRLKH</sequence>
<dbReference type="CDD" id="cd07813">
    <property type="entry name" value="COQ10p_like"/>
    <property type="match status" value="1"/>
</dbReference>
<organism evidence="5 6">
    <name type="scientific">Cylicocyclus nassatus</name>
    <name type="common">Nematode worm</name>
    <dbReference type="NCBI Taxonomy" id="53992"/>
    <lineage>
        <taxon>Eukaryota</taxon>
        <taxon>Metazoa</taxon>
        <taxon>Ecdysozoa</taxon>
        <taxon>Nematoda</taxon>
        <taxon>Chromadorea</taxon>
        <taxon>Rhabditida</taxon>
        <taxon>Rhabditina</taxon>
        <taxon>Rhabditomorpha</taxon>
        <taxon>Strongyloidea</taxon>
        <taxon>Strongylidae</taxon>
        <taxon>Cylicocyclus</taxon>
    </lineage>
</organism>
<evidence type="ECO:0000256" key="1">
    <source>
        <dbReference type="ARBA" id="ARBA00006885"/>
    </source>
</evidence>
<dbReference type="PANTHER" id="PTHR12901">
    <property type="entry name" value="SPERM PROTEIN HOMOLOG"/>
    <property type="match status" value="1"/>
</dbReference>
<name>A0AA36GVD1_CYLNA</name>
<keyword evidence="6" id="KW-1185">Reference proteome</keyword>
<dbReference type="InterPro" id="IPR005031">
    <property type="entry name" value="COQ10_START"/>
</dbReference>
<dbReference type="Proteomes" id="UP001176961">
    <property type="component" value="Unassembled WGS sequence"/>
</dbReference>
<dbReference type="GO" id="GO:0048039">
    <property type="term" value="F:ubiquinone binding"/>
    <property type="evidence" value="ECO:0007669"/>
    <property type="project" value="InterPro"/>
</dbReference>
<protein>
    <recommendedName>
        <fullName evidence="4">Coenzyme Q-binding protein COQ10 START domain-containing protein</fullName>
    </recommendedName>
</protein>